<sequence>MVIHSLFILSQSGNLIYNQVFQERSPEASKISANDQILLASVFHGFHTMGRAIDGSKSGIEKVYFGECVLECRGTPTGLKLFVIADRSSADALTKFLSAIYELLADIVLKNPFQSLQQPIRSELFTQSVSKTALAVK</sequence>
<comment type="caution">
    <text evidence="8">The sequence shown here is derived from an EMBL/GenBank/DDBJ whole genome shotgun (WGS) entry which is preliminary data.</text>
</comment>
<reference evidence="8" key="1">
    <citation type="submission" date="2021-05" db="EMBL/GenBank/DDBJ databases">
        <title>A free-living protist that lacks canonical eukaryotic 1 DNA replication and segregation systems.</title>
        <authorList>
            <person name="Salas-Leiva D.E."/>
            <person name="Tromer E.C."/>
            <person name="Curtis B.A."/>
            <person name="Jerlstrom-Hultqvist J."/>
            <person name="Kolisko M."/>
            <person name="Yi Z."/>
            <person name="Salas-Leiva J.S."/>
            <person name="Gallot-Lavallee L."/>
            <person name="Kops G.J.P.L."/>
            <person name="Archibald J.M."/>
            <person name="Simpson A.G.B."/>
            <person name="Roger A.J."/>
        </authorList>
    </citation>
    <scope>NUCLEOTIDE SEQUENCE</scope>
    <source>
        <strain evidence="8">BICM</strain>
    </source>
</reference>
<protein>
    <recommendedName>
        <fullName evidence="7">Trafficking protein particle complex subunit</fullName>
    </recommendedName>
</protein>
<dbReference type="PANTHER" id="PTHR23249">
    <property type="entry name" value="TRAFFICKING PROTEIN PARTICLE COMPLEX SUBUNIT"/>
    <property type="match status" value="1"/>
</dbReference>
<keyword evidence="5 7" id="KW-0333">Golgi apparatus</keyword>
<dbReference type="GO" id="GO:0005794">
    <property type="term" value="C:Golgi apparatus"/>
    <property type="evidence" value="ECO:0007669"/>
    <property type="project" value="UniProtKB-SubCell"/>
</dbReference>
<organism evidence="8 9">
    <name type="scientific">Carpediemonas membranifera</name>
    <dbReference type="NCBI Taxonomy" id="201153"/>
    <lineage>
        <taxon>Eukaryota</taxon>
        <taxon>Metamonada</taxon>
        <taxon>Carpediemonas-like organisms</taxon>
        <taxon>Carpediemonas</taxon>
    </lineage>
</organism>
<keyword evidence="4 7" id="KW-0931">ER-Golgi transport</keyword>
<comment type="similarity">
    <text evidence="6">Belongs to the TRAPP small subunits family. TRAPPC4 subfamily.</text>
</comment>
<dbReference type="GO" id="GO:0030008">
    <property type="term" value="C:TRAPP complex"/>
    <property type="evidence" value="ECO:0007669"/>
    <property type="project" value="UniProtKB-UniRule"/>
</dbReference>
<evidence type="ECO:0000256" key="1">
    <source>
        <dbReference type="ARBA" id="ARBA00004555"/>
    </source>
</evidence>
<dbReference type="InterPro" id="IPR011012">
    <property type="entry name" value="Longin-like_dom_sf"/>
</dbReference>
<comment type="subunit">
    <text evidence="7">Part of the multisubunit transport protein particle (TRAPP) complex.</text>
</comment>
<evidence type="ECO:0000256" key="4">
    <source>
        <dbReference type="ARBA" id="ARBA00022892"/>
    </source>
</evidence>
<evidence type="ECO:0000256" key="2">
    <source>
        <dbReference type="ARBA" id="ARBA00022448"/>
    </source>
</evidence>
<dbReference type="SMART" id="SM01399">
    <property type="entry name" value="Sybindin"/>
    <property type="match status" value="1"/>
</dbReference>
<evidence type="ECO:0000256" key="7">
    <source>
        <dbReference type="RuleBase" id="RU366065"/>
    </source>
</evidence>
<evidence type="ECO:0000256" key="6">
    <source>
        <dbReference type="ARBA" id="ARBA00038179"/>
    </source>
</evidence>
<keyword evidence="9" id="KW-1185">Reference proteome</keyword>
<evidence type="ECO:0000256" key="3">
    <source>
        <dbReference type="ARBA" id="ARBA00022824"/>
    </source>
</evidence>
<dbReference type="GO" id="GO:0006888">
    <property type="term" value="P:endoplasmic reticulum to Golgi vesicle-mediated transport"/>
    <property type="evidence" value="ECO:0007669"/>
    <property type="project" value="UniProtKB-UniRule"/>
</dbReference>
<dbReference type="Gene3D" id="3.30.450.70">
    <property type="match status" value="1"/>
</dbReference>
<dbReference type="Pfam" id="PF04099">
    <property type="entry name" value="Sybindin"/>
    <property type="match status" value="1"/>
</dbReference>
<dbReference type="Proteomes" id="UP000717585">
    <property type="component" value="Unassembled WGS sequence"/>
</dbReference>
<gene>
    <name evidence="8" type="ORF">J8273_3852</name>
</gene>
<comment type="subcellular location">
    <subcellularLocation>
        <location evidence="7">Endoplasmic reticulum</location>
    </subcellularLocation>
    <subcellularLocation>
        <location evidence="7">Golgi apparatus</location>
        <location evidence="7">cis-Golgi network</location>
    </subcellularLocation>
    <subcellularLocation>
        <location evidence="1">Golgi apparatus</location>
    </subcellularLocation>
</comment>
<accession>A0A8J6E2E6</accession>
<dbReference type="AlphaFoldDB" id="A0A8J6E2E6"/>
<dbReference type="OrthoDB" id="246406at2759"/>
<dbReference type="SUPFAM" id="SSF64356">
    <property type="entry name" value="SNARE-like"/>
    <property type="match status" value="1"/>
</dbReference>
<evidence type="ECO:0000256" key="5">
    <source>
        <dbReference type="ARBA" id="ARBA00023034"/>
    </source>
</evidence>
<keyword evidence="3 7" id="KW-0256">Endoplasmic reticulum</keyword>
<dbReference type="InterPro" id="IPR007233">
    <property type="entry name" value="TRAPPC"/>
</dbReference>
<proteinExistence type="inferred from homology"/>
<evidence type="ECO:0000313" key="8">
    <source>
        <dbReference type="EMBL" id="KAG9394598.1"/>
    </source>
</evidence>
<dbReference type="PANTHER" id="PTHR23249:SF15">
    <property type="entry name" value="TRAFFICKING PROTEIN PARTICLE COMPLEX SUBUNIT 4"/>
    <property type="match status" value="1"/>
</dbReference>
<keyword evidence="2 7" id="KW-0813">Transport</keyword>
<dbReference type="GO" id="GO:0005783">
    <property type="term" value="C:endoplasmic reticulum"/>
    <property type="evidence" value="ECO:0007669"/>
    <property type="project" value="UniProtKB-SubCell"/>
</dbReference>
<name>A0A8J6E2E6_9EUKA</name>
<dbReference type="EMBL" id="JAHDYR010000014">
    <property type="protein sequence ID" value="KAG9394598.1"/>
    <property type="molecule type" value="Genomic_DNA"/>
</dbReference>
<evidence type="ECO:0000313" key="9">
    <source>
        <dbReference type="Proteomes" id="UP000717585"/>
    </source>
</evidence>